<proteinExistence type="predicted"/>
<keyword evidence="1" id="KW-0732">Signal</keyword>
<name>Q2YZW6_9BACT</name>
<evidence type="ECO:0000313" key="2">
    <source>
        <dbReference type="EMBL" id="CAI78806.1"/>
    </source>
</evidence>
<sequence>MREGVVKRLIPAVLFLLALEGVPAAGDAQAPARPKSIPIPDSISTYAWLPDSARIETLAARFPVPEGYRRVPVEKGSFADWLRNLPMKPSGSPVRSYAGDVVLETGDPNLAGVVDLDLLGSDLQQCADAIIRLRAEYLWSKGEQNGIVFHFTNGDPSSWTGWAQGRRPLVDGNSVRWIKTASPDNSRASFVHYLTTLFHYAGTLSLPYDSTEVPIDRILPGDFFVDGGRPGHAVLVLDVATSAEGRRRLLIGQSFMPAQDFHVLRARTAGGWFDADPARPGLDTPGWKTFPWSSLRRFKE</sequence>
<reference evidence="2" key="1">
    <citation type="journal article" date="2005" name="Environ. Microbiol.">
        <title>Lateral gene transfer and phylogenetic assignment of environmental fosmid clones.</title>
        <authorList>
            <person name="Nesbo C.L."/>
            <person name="Boucher Y."/>
            <person name="Dlutek M."/>
            <person name="Doolittle F.W."/>
        </authorList>
    </citation>
    <scope>NUCLEOTIDE SEQUENCE</scope>
</reference>
<protein>
    <recommendedName>
        <fullName evidence="3">DUF4846 domain-containing protein</fullName>
    </recommendedName>
</protein>
<dbReference type="Pfam" id="PF16138">
    <property type="entry name" value="DUF4846"/>
    <property type="match status" value="1"/>
</dbReference>
<dbReference type="AlphaFoldDB" id="Q2YZW6"/>
<evidence type="ECO:0008006" key="3">
    <source>
        <dbReference type="Google" id="ProtNLM"/>
    </source>
</evidence>
<dbReference type="InterPro" id="IPR032315">
    <property type="entry name" value="DUF4846"/>
</dbReference>
<feature type="chain" id="PRO_5004219376" description="DUF4846 domain-containing protein" evidence="1">
    <location>
        <begin position="25"/>
        <end position="300"/>
    </location>
</feature>
<organism evidence="2">
    <name type="scientific">uncultured Latescibacterota bacterium</name>
    <dbReference type="NCBI Taxonomy" id="199737"/>
    <lineage>
        <taxon>Bacteria</taxon>
        <taxon>Pseudomonadati</taxon>
        <taxon>Candidatus Latescibacterota</taxon>
        <taxon>environmental samples</taxon>
    </lineage>
</organism>
<feature type="signal peptide" evidence="1">
    <location>
        <begin position="1"/>
        <end position="24"/>
    </location>
</feature>
<accession>Q2YZW6</accession>
<evidence type="ECO:0000256" key="1">
    <source>
        <dbReference type="SAM" id="SignalP"/>
    </source>
</evidence>
<dbReference type="EMBL" id="AJ937766">
    <property type="protein sequence ID" value="CAI78806.1"/>
    <property type="molecule type" value="Genomic_DNA"/>
</dbReference>